<keyword evidence="2" id="KW-1133">Transmembrane helix</keyword>
<keyword evidence="4" id="KW-1185">Reference proteome</keyword>
<keyword evidence="2" id="KW-0812">Transmembrane</keyword>
<feature type="transmembrane region" description="Helical" evidence="2">
    <location>
        <begin position="58"/>
        <end position="83"/>
    </location>
</feature>
<reference evidence="3 4" key="1">
    <citation type="submission" date="2023-01" db="EMBL/GenBank/DDBJ databases">
        <title>Minimal conservation of predation-associated metabolite biosynthetic gene clusters underscores biosynthetic potential of Myxococcota including descriptions for ten novel species: Archangium lansinium sp. nov., Myxococcus landrumus sp. nov., Nannocystis bai.</title>
        <authorList>
            <person name="Ahearne A."/>
            <person name="Stevens C."/>
            <person name="Dowd S."/>
        </authorList>
    </citation>
    <scope>NUCLEOTIDE SEQUENCE [LARGE SCALE GENOMIC DNA]</scope>
    <source>
        <strain evidence="3 4">WIWO2</strain>
    </source>
</reference>
<evidence type="ECO:0000313" key="3">
    <source>
        <dbReference type="EMBL" id="MDC0685908.1"/>
    </source>
</evidence>
<keyword evidence="2" id="KW-0472">Membrane</keyword>
<sequence length="386" mass="39514">MPDTLIEEPIRPTVTDDLAAPEGDPAEAPGAAPAEARPAPPGEGAPAAPQRPGRPRGAACLVLAIAIAALLAGAALCVYLFFWRYVPTARQHIPGDANIVVRLETADLALFGPVRRHFLPLLDDAPQTASRKARIEAATGLDFPSDLREIVVASTDATSWVALAGGRIPKGRFVAGMEKVARDEGWAGVRREGELLLIGPRAVLGQADDGTLVLGTDAEIVRAALPASDEWRRLDLPEQGAVTFALTSAAWSGAATAASRVLPRAGALFRRINHASGTLALGAEPALSMRLAPASGEAAAALAPDTQALLGSLKLALAVLPGAVDVVGAGAALEGAQALAQGELVEIRTKWPYEGLDRACAELAHRARAARDAAGAAPGAAAGATP</sequence>
<dbReference type="Proteomes" id="UP001217485">
    <property type="component" value="Unassembled WGS sequence"/>
</dbReference>
<organism evidence="3 4">
    <name type="scientific">Sorangium atrum</name>
    <dbReference type="NCBI Taxonomy" id="2995308"/>
    <lineage>
        <taxon>Bacteria</taxon>
        <taxon>Pseudomonadati</taxon>
        <taxon>Myxococcota</taxon>
        <taxon>Polyangia</taxon>
        <taxon>Polyangiales</taxon>
        <taxon>Polyangiaceae</taxon>
        <taxon>Sorangium</taxon>
    </lineage>
</organism>
<dbReference type="EMBL" id="JAQNDK010000007">
    <property type="protein sequence ID" value="MDC0685908.1"/>
    <property type="molecule type" value="Genomic_DNA"/>
</dbReference>
<comment type="caution">
    <text evidence="3">The sequence shown here is derived from an EMBL/GenBank/DDBJ whole genome shotgun (WGS) entry which is preliminary data.</text>
</comment>
<dbReference type="RefSeq" id="WP_272104472.1">
    <property type="nucleotide sequence ID" value="NZ_JAQNDK010000007.1"/>
</dbReference>
<feature type="region of interest" description="Disordered" evidence="1">
    <location>
        <begin position="1"/>
        <end position="52"/>
    </location>
</feature>
<evidence type="ECO:0000256" key="1">
    <source>
        <dbReference type="SAM" id="MobiDB-lite"/>
    </source>
</evidence>
<gene>
    <name evidence="3" type="ORF">POL72_49855</name>
</gene>
<name>A0ABT5CIX8_9BACT</name>
<evidence type="ECO:0000313" key="4">
    <source>
        <dbReference type="Proteomes" id="UP001217485"/>
    </source>
</evidence>
<evidence type="ECO:0008006" key="5">
    <source>
        <dbReference type="Google" id="ProtNLM"/>
    </source>
</evidence>
<proteinExistence type="predicted"/>
<evidence type="ECO:0000256" key="2">
    <source>
        <dbReference type="SAM" id="Phobius"/>
    </source>
</evidence>
<feature type="compositionally biased region" description="Low complexity" evidence="1">
    <location>
        <begin position="20"/>
        <end position="37"/>
    </location>
</feature>
<protein>
    <recommendedName>
        <fullName evidence="5">DUF2125 domain-containing protein</fullName>
    </recommendedName>
</protein>
<accession>A0ABT5CIX8</accession>